<feature type="domain" description="YhaN AAA" evidence="2">
    <location>
        <begin position="1"/>
        <end position="50"/>
    </location>
</feature>
<dbReference type="InterPro" id="IPR027417">
    <property type="entry name" value="P-loop_NTPase"/>
</dbReference>
<feature type="coiled-coil region" evidence="1">
    <location>
        <begin position="397"/>
        <end position="431"/>
    </location>
</feature>
<evidence type="ECO:0000313" key="3">
    <source>
        <dbReference type="EMBL" id="MDR6225233.1"/>
    </source>
</evidence>
<feature type="coiled-coil region" evidence="1">
    <location>
        <begin position="203"/>
        <end position="277"/>
    </location>
</feature>
<feature type="coiled-coil region" evidence="1">
    <location>
        <begin position="701"/>
        <end position="728"/>
    </location>
</feature>
<keyword evidence="3" id="KW-0378">Hydrolase</keyword>
<keyword evidence="3" id="KW-0269">Exonuclease</keyword>
<keyword evidence="3" id="KW-0540">Nuclease</keyword>
<feature type="coiled-coil region" evidence="1">
    <location>
        <begin position="323"/>
        <end position="350"/>
    </location>
</feature>
<dbReference type="SUPFAM" id="SSF52540">
    <property type="entry name" value="P-loop containing nucleoside triphosphate hydrolases"/>
    <property type="match status" value="1"/>
</dbReference>
<organism evidence="3 4">
    <name type="scientific">Desmospora profundinema</name>
    <dbReference type="NCBI Taxonomy" id="1571184"/>
    <lineage>
        <taxon>Bacteria</taxon>
        <taxon>Bacillati</taxon>
        <taxon>Bacillota</taxon>
        <taxon>Bacilli</taxon>
        <taxon>Bacillales</taxon>
        <taxon>Thermoactinomycetaceae</taxon>
        <taxon>Desmospora</taxon>
    </lineage>
</organism>
<feature type="coiled-coil region" evidence="1">
    <location>
        <begin position="627"/>
        <end position="661"/>
    </location>
</feature>
<dbReference type="GO" id="GO:0004527">
    <property type="term" value="F:exonuclease activity"/>
    <property type="evidence" value="ECO:0007669"/>
    <property type="project" value="UniProtKB-KW"/>
</dbReference>
<dbReference type="InterPro" id="IPR038734">
    <property type="entry name" value="YhaN_AAA"/>
</dbReference>
<dbReference type="Proteomes" id="UP001185012">
    <property type="component" value="Unassembled WGS sequence"/>
</dbReference>
<dbReference type="RefSeq" id="WP_309863577.1">
    <property type="nucleotide sequence ID" value="NZ_JAVDQG010000002.1"/>
</dbReference>
<name>A0ABU1IKE8_9BACL</name>
<comment type="caution">
    <text evidence="3">The sequence shown here is derived from an EMBL/GenBank/DDBJ whole genome shotgun (WGS) entry which is preliminary data.</text>
</comment>
<feature type="coiled-coil region" evidence="1">
    <location>
        <begin position="765"/>
        <end position="833"/>
    </location>
</feature>
<proteinExistence type="predicted"/>
<keyword evidence="4" id="KW-1185">Reference proteome</keyword>
<evidence type="ECO:0000256" key="1">
    <source>
        <dbReference type="SAM" id="Coils"/>
    </source>
</evidence>
<keyword evidence="1" id="KW-0175">Coiled coil</keyword>
<dbReference type="Gene3D" id="3.40.50.300">
    <property type="entry name" value="P-loop containing nucleotide triphosphate hydrolases"/>
    <property type="match status" value="2"/>
</dbReference>
<evidence type="ECO:0000313" key="4">
    <source>
        <dbReference type="Proteomes" id="UP001185012"/>
    </source>
</evidence>
<dbReference type="PANTHER" id="PTHR41259">
    <property type="entry name" value="DOUBLE-STRAND BREAK REPAIR RAD50 ATPASE, PUTATIVE-RELATED"/>
    <property type="match status" value="1"/>
</dbReference>
<dbReference type="Pfam" id="PF13514">
    <property type="entry name" value="AAA_27"/>
    <property type="match status" value="1"/>
</dbReference>
<accession>A0ABU1IKE8</accession>
<reference evidence="3 4" key="1">
    <citation type="submission" date="2023-07" db="EMBL/GenBank/DDBJ databases">
        <title>Genomic Encyclopedia of Type Strains, Phase IV (KMG-IV): sequencing the most valuable type-strain genomes for metagenomic binning, comparative biology and taxonomic classification.</title>
        <authorList>
            <person name="Goeker M."/>
        </authorList>
    </citation>
    <scope>NUCLEOTIDE SEQUENCE [LARGE SCALE GENOMIC DNA]</scope>
    <source>
        <strain evidence="3 4">DSM 45903</strain>
    </source>
</reference>
<gene>
    <name evidence="3" type="ORF">JOE21_001224</name>
</gene>
<dbReference type="PANTHER" id="PTHR41259:SF1">
    <property type="entry name" value="DOUBLE-STRAND BREAK REPAIR RAD50 ATPASE, PUTATIVE-RELATED"/>
    <property type="match status" value="1"/>
</dbReference>
<protein>
    <submittedName>
        <fullName evidence="3">DNA repair exonuclease SbcCD ATPase subunit</fullName>
    </submittedName>
</protein>
<evidence type="ECO:0000259" key="2">
    <source>
        <dbReference type="Pfam" id="PF13514"/>
    </source>
</evidence>
<sequence length="976" mass="115579">MKIQRLHFQGFGRWVDRSFTFDQGINLVEAPNEAGKSTLINGLLAMMYGGKKEGVTRRQRADWLDSYRPWKSNRYGGELDFSVQDQSYRLIRSLHWEEEREQLIELATGRDLTASFPMDRRKDRNLMEHLAGIPSSLFTQVSVVTGQSLAGDQQMVERIRQLVSRGEELNLKPALEQMERELSDMGKTSLARTKPYGAAFHLAETLEQEVIELRAQTRGLREEQALLSRLRAEAEQLRQNLKKAQEEAENWKQRLKREELRQNLTEKEKNLRYKMDRWRLLRDKQDRLEKERVQAMPPTLLTPEEADMLRGVLEERNFPESRVMEIEERLEQLQKELAAWESEKEEWLSLDEGEVQRHLHRLEEYMRLEQDLLPPDTKGTMDDRIKGIELQKDHQRLLELREQEERCRDQRRDLEDQLSRLHRRKDRLERERFLARVVDSQIPPAKSSSSWLWMGLGGTLLSLITLASPLPGAGLLLLLFSVVAFFRFARLRSVDRQVRREWEERQHRLHEDWESLKREREEAEAQGEPMLEPGALQGQIAERKAALQTLYDQLAALIQEQETILDRWHAETASELQRLADQQRQRIQEREAAWMQDRQNRARMKEIQREAESWASGWSDFLGPFEAEAWRERLEEMATTIRQTRDKRQRLKLELASLHKDWVRSRERLTRIQEQVSHWRERLGTEDPEIWSEIILMSDHVRRLDEQLMEVRNELDGQEQLKREERWEEELERVRSSLETMAEWPKESLDLYSLQQKLKEADLAYSKAEWACRQQETEILKLEERLETRSSGMPSLSEREALWYRAREKVKELEEEKRVIQSAREVLEEAAREVQADIVPRLRPHATHWVEEVTGGRYKDLLIDPTDGIRMSVFVPETGERQPVEQLSRGTIDQMYFALRLALVRFFSENGKTSLPILMDDSLVHFDGERLREALRILGKVSKDHQIILCTCHQRERRMLEEEGIPFENHVLDPVP</sequence>
<dbReference type="EMBL" id="JAVDQG010000002">
    <property type="protein sequence ID" value="MDR6225233.1"/>
    <property type="molecule type" value="Genomic_DNA"/>
</dbReference>